<sequence>MLVHGTSDQFAHHGFSLAHALNEHGSHFTHVVYPETTPSTIRPERHLLAELEHFLFSWIHDPLIYEDLEGKILEDGIEENVPTYETRFDIRRSYLKLRAPSGV</sequence>
<keyword evidence="1" id="KW-1185">Reference proteome</keyword>
<reference evidence="2" key="1">
    <citation type="submission" date="2025-08" db="UniProtKB">
        <authorList>
            <consortium name="RefSeq"/>
        </authorList>
    </citation>
    <scope>IDENTIFICATION</scope>
</reference>
<dbReference type="Proteomes" id="UP000694843">
    <property type="component" value="Unplaced"/>
</dbReference>
<name>A0A8B7P009_HYAAZ</name>
<dbReference type="RefSeq" id="XP_018019342.1">
    <property type="nucleotide sequence ID" value="XM_018163853.1"/>
</dbReference>
<dbReference type="AlphaFoldDB" id="A0A8B7P009"/>
<proteinExistence type="predicted"/>
<dbReference type="GeneID" id="108675824"/>
<organism evidence="1 2">
    <name type="scientific">Hyalella azteca</name>
    <name type="common">Amphipod</name>
    <dbReference type="NCBI Taxonomy" id="294128"/>
    <lineage>
        <taxon>Eukaryota</taxon>
        <taxon>Metazoa</taxon>
        <taxon>Ecdysozoa</taxon>
        <taxon>Arthropoda</taxon>
        <taxon>Crustacea</taxon>
        <taxon>Multicrustacea</taxon>
        <taxon>Malacostraca</taxon>
        <taxon>Eumalacostraca</taxon>
        <taxon>Peracarida</taxon>
        <taxon>Amphipoda</taxon>
        <taxon>Senticaudata</taxon>
        <taxon>Talitrida</taxon>
        <taxon>Talitroidea</taxon>
        <taxon>Hyalellidae</taxon>
        <taxon>Hyalella</taxon>
    </lineage>
</organism>
<evidence type="ECO:0000313" key="1">
    <source>
        <dbReference type="Proteomes" id="UP000694843"/>
    </source>
</evidence>
<accession>A0A8B7P009</accession>
<evidence type="ECO:0000313" key="2">
    <source>
        <dbReference type="RefSeq" id="XP_018019342.1"/>
    </source>
</evidence>
<dbReference type="KEGG" id="hazt:108675824"/>
<protein>
    <submittedName>
        <fullName evidence="2">Uncharacterized protein LOC108675824</fullName>
    </submittedName>
</protein>
<gene>
    <name evidence="2" type="primary">LOC108675824</name>
</gene>